<reference evidence="1" key="1">
    <citation type="submission" date="2023-07" db="EMBL/GenBank/DDBJ databases">
        <title>draft genome sequence of fig (Ficus carica).</title>
        <authorList>
            <person name="Takahashi T."/>
            <person name="Nishimura K."/>
        </authorList>
    </citation>
    <scope>NUCLEOTIDE SEQUENCE</scope>
</reference>
<dbReference type="Proteomes" id="UP001187192">
    <property type="component" value="Unassembled WGS sequence"/>
</dbReference>
<sequence>MGLLFISAVSELTLARASSTVHLFRFAIHRLPCGGVSLAFASELEPISDHLQVSRRSIDCFDSLSISDAAPVEILAPTTNPWADYPLLPSTKIFPDTH</sequence>
<keyword evidence="2" id="KW-1185">Reference proteome</keyword>
<evidence type="ECO:0000313" key="2">
    <source>
        <dbReference type="Proteomes" id="UP001187192"/>
    </source>
</evidence>
<dbReference type="EMBL" id="BTGU01000015">
    <property type="protein sequence ID" value="GMN43093.1"/>
    <property type="molecule type" value="Genomic_DNA"/>
</dbReference>
<comment type="caution">
    <text evidence="1">The sequence shown here is derived from an EMBL/GenBank/DDBJ whole genome shotgun (WGS) entry which is preliminary data.</text>
</comment>
<name>A0AA88AC24_FICCA</name>
<organism evidence="1 2">
    <name type="scientific">Ficus carica</name>
    <name type="common">Common fig</name>
    <dbReference type="NCBI Taxonomy" id="3494"/>
    <lineage>
        <taxon>Eukaryota</taxon>
        <taxon>Viridiplantae</taxon>
        <taxon>Streptophyta</taxon>
        <taxon>Embryophyta</taxon>
        <taxon>Tracheophyta</taxon>
        <taxon>Spermatophyta</taxon>
        <taxon>Magnoliopsida</taxon>
        <taxon>eudicotyledons</taxon>
        <taxon>Gunneridae</taxon>
        <taxon>Pentapetalae</taxon>
        <taxon>rosids</taxon>
        <taxon>fabids</taxon>
        <taxon>Rosales</taxon>
        <taxon>Moraceae</taxon>
        <taxon>Ficeae</taxon>
        <taxon>Ficus</taxon>
    </lineage>
</organism>
<accession>A0AA88AC24</accession>
<protein>
    <submittedName>
        <fullName evidence="1">Uncharacterized protein</fullName>
    </submittedName>
</protein>
<proteinExistence type="predicted"/>
<evidence type="ECO:0000313" key="1">
    <source>
        <dbReference type="EMBL" id="GMN43093.1"/>
    </source>
</evidence>
<gene>
    <name evidence="1" type="ORF">TIFTF001_012295</name>
</gene>
<dbReference type="AlphaFoldDB" id="A0AA88AC24"/>